<dbReference type="InterPro" id="IPR050789">
    <property type="entry name" value="Diverse_Enzym_Activities"/>
</dbReference>
<reference evidence="3 4" key="1">
    <citation type="submission" date="2013-08" db="EMBL/GenBank/DDBJ databases">
        <authorList>
            <person name="Huang J."/>
            <person name="Wang G."/>
        </authorList>
    </citation>
    <scope>NUCLEOTIDE SEQUENCE [LARGE SCALE GENOMIC DNA]</scope>
    <source>
        <strain evidence="3 4">BH030004</strain>
    </source>
</reference>
<dbReference type="AlphaFoldDB" id="A0A0A5GJ66"/>
<sequence length="349" mass="39804">MREKVLKFLQQEIDAQHIPGAVIHVSHQGEVLMQDAIGSRSLYPGRNPMSIDTVFDIASLTKVVATLPAVLRLLEKGELHLDDPVHYFISDFKGEGKEGITIKHLLTHTSGLPSHRPYHLERLNASQIIERVCVEEISAPIEERIIYSDLNFILLYHIIEQLTNKPFQEFVSEEIFKPLGMKETMFLPHFSKERFASTEYFDHLQDYKCGMVHDENAESMGGVSGHAGLFSTIDDLAKYCLMIEREGTNEFSTFLSKVTLQLTRRNFTPYDPHEFRGLGWILKGPKQSSCGDLFSTNSYGHTGFTGTSIWFDPDEELHIILLTNRVHLGRKSPIIRLRSRLHNIIRASI</sequence>
<dbReference type="OrthoDB" id="9770183at2"/>
<dbReference type="Gene3D" id="3.40.710.10">
    <property type="entry name" value="DD-peptidase/beta-lactamase superfamily"/>
    <property type="match status" value="1"/>
</dbReference>
<dbReference type="InterPro" id="IPR012338">
    <property type="entry name" value="Beta-lactam/transpept-like"/>
</dbReference>
<keyword evidence="4" id="KW-1185">Reference proteome</keyword>
<evidence type="ECO:0000313" key="4">
    <source>
        <dbReference type="Proteomes" id="UP000030403"/>
    </source>
</evidence>
<organism evidence="3 4">
    <name type="scientific">Pontibacillus marinus BH030004 = DSM 16465</name>
    <dbReference type="NCBI Taxonomy" id="1385511"/>
    <lineage>
        <taxon>Bacteria</taxon>
        <taxon>Bacillati</taxon>
        <taxon>Bacillota</taxon>
        <taxon>Bacilli</taxon>
        <taxon>Bacillales</taxon>
        <taxon>Bacillaceae</taxon>
        <taxon>Pontibacillus</taxon>
    </lineage>
</organism>
<dbReference type="SUPFAM" id="SSF56601">
    <property type="entry name" value="beta-lactamase/transpeptidase-like"/>
    <property type="match status" value="1"/>
</dbReference>
<evidence type="ECO:0000259" key="2">
    <source>
        <dbReference type="Pfam" id="PF00144"/>
    </source>
</evidence>
<dbReference type="PANTHER" id="PTHR43283">
    <property type="entry name" value="BETA-LACTAMASE-RELATED"/>
    <property type="match status" value="1"/>
</dbReference>
<gene>
    <name evidence="3" type="ORF">N783_10860</name>
</gene>
<protein>
    <submittedName>
        <fullName evidence="3">Penicillin-binding protein</fullName>
    </submittedName>
</protein>
<dbReference type="STRING" id="1385511.GCA_000425225_00847"/>
<dbReference type="eggNOG" id="COG1680">
    <property type="taxonomic scope" value="Bacteria"/>
</dbReference>
<dbReference type="InterPro" id="IPR001466">
    <property type="entry name" value="Beta-lactam-related"/>
</dbReference>
<keyword evidence="1" id="KW-0378">Hydrolase</keyword>
<dbReference type="PANTHER" id="PTHR43283:SF11">
    <property type="entry name" value="BETA-LACTAMASE-RELATED DOMAIN-CONTAINING PROTEIN"/>
    <property type="match status" value="1"/>
</dbReference>
<proteinExistence type="predicted"/>
<accession>A0A0A5GJ66</accession>
<feature type="domain" description="Beta-lactamase-related" evidence="2">
    <location>
        <begin position="8"/>
        <end position="329"/>
    </location>
</feature>
<dbReference type="EMBL" id="AVPF01000003">
    <property type="protein sequence ID" value="KGX91195.1"/>
    <property type="molecule type" value="Genomic_DNA"/>
</dbReference>
<evidence type="ECO:0000256" key="1">
    <source>
        <dbReference type="ARBA" id="ARBA00022801"/>
    </source>
</evidence>
<dbReference type="GO" id="GO:0016787">
    <property type="term" value="F:hydrolase activity"/>
    <property type="evidence" value="ECO:0007669"/>
    <property type="project" value="UniProtKB-KW"/>
</dbReference>
<dbReference type="Pfam" id="PF00144">
    <property type="entry name" value="Beta-lactamase"/>
    <property type="match status" value="1"/>
</dbReference>
<dbReference type="Proteomes" id="UP000030403">
    <property type="component" value="Unassembled WGS sequence"/>
</dbReference>
<evidence type="ECO:0000313" key="3">
    <source>
        <dbReference type="EMBL" id="KGX91195.1"/>
    </source>
</evidence>
<comment type="caution">
    <text evidence="3">The sequence shown here is derived from an EMBL/GenBank/DDBJ whole genome shotgun (WGS) entry which is preliminary data.</text>
</comment>
<name>A0A0A5GJ66_9BACI</name>